<evidence type="ECO:0000313" key="1">
    <source>
        <dbReference type="EMBL" id="SBT41850.1"/>
    </source>
</evidence>
<reference evidence="1" key="1">
    <citation type="submission" date="2016-05" db="EMBL/GenBank/DDBJ databases">
        <authorList>
            <person name="Lavstsen T."/>
            <person name="Jespersen J.S."/>
        </authorList>
    </citation>
    <scope>NUCLEOTIDE SEQUENCE [LARGE SCALE GENOMIC DNA]</scope>
</reference>
<dbReference type="Proteomes" id="UP000078555">
    <property type="component" value="Unassembled WGS sequence"/>
</dbReference>
<protein>
    <submittedName>
        <fullName evidence="1">Uncharacterized protein</fullName>
    </submittedName>
</protein>
<evidence type="ECO:0000313" key="2">
    <source>
        <dbReference type="EMBL" id="SBT42315.1"/>
    </source>
</evidence>
<dbReference type="EMBL" id="FLRE01000164">
    <property type="protein sequence ID" value="SBT42315.1"/>
    <property type="molecule type" value="Genomic_DNA"/>
</dbReference>
<name>A0A1A8ZD85_PLAOA</name>
<reference evidence="3 4" key="2">
    <citation type="submission" date="2016-05" db="EMBL/GenBank/DDBJ databases">
        <authorList>
            <person name="Naeem Raeece"/>
        </authorList>
    </citation>
    <scope>NUCLEOTIDE SEQUENCE [LARGE SCALE GENOMIC DNA]</scope>
</reference>
<proteinExistence type="predicted"/>
<evidence type="ECO:0000313" key="4">
    <source>
        <dbReference type="Proteomes" id="UP000078555"/>
    </source>
</evidence>
<gene>
    <name evidence="1" type="ORF">POVWA1_044950</name>
    <name evidence="2" type="ORF">POVWA2_043530</name>
</gene>
<sequence>MCVYQRGYISVGISAWVYQRGQISVGRSAWADQRGYISVGRSAWVYQRGHVWILQIPPSLPPSRHRKLLLINFLSNRTVSQIIARDICDKKKKKKKKFTCRRRNKHFLFKRETFIIF</sequence>
<accession>A0A1A8ZD85</accession>
<keyword evidence="4" id="KW-1185">Reference proteome</keyword>
<dbReference type="Proteomes" id="UP000078550">
    <property type="component" value="Unassembled WGS sequence"/>
</dbReference>
<organism evidence="1 4">
    <name type="scientific">Plasmodium ovale wallikeri</name>
    <dbReference type="NCBI Taxonomy" id="864142"/>
    <lineage>
        <taxon>Eukaryota</taxon>
        <taxon>Sar</taxon>
        <taxon>Alveolata</taxon>
        <taxon>Apicomplexa</taxon>
        <taxon>Aconoidasida</taxon>
        <taxon>Haemosporida</taxon>
        <taxon>Plasmodiidae</taxon>
        <taxon>Plasmodium</taxon>
        <taxon>Plasmodium (Plasmodium)</taxon>
    </lineage>
</organism>
<evidence type="ECO:0000313" key="3">
    <source>
        <dbReference type="Proteomes" id="UP000078550"/>
    </source>
</evidence>
<dbReference type="EMBL" id="FLRD01000120">
    <property type="protein sequence ID" value="SBT41850.1"/>
    <property type="molecule type" value="Genomic_DNA"/>
</dbReference>
<dbReference type="AlphaFoldDB" id="A0A1A8ZD85"/>